<evidence type="ECO:0000256" key="2">
    <source>
        <dbReference type="ARBA" id="ARBA00022840"/>
    </source>
</evidence>
<feature type="region of interest" description="Disordered" evidence="4">
    <location>
        <begin position="38"/>
        <end position="72"/>
    </location>
</feature>
<feature type="region of interest" description="Disordered" evidence="4">
    <location>
        <begin position="1"/>
        <end position="24"/>
    </location>
</feature>
<accession>A0A9P7B742</accession>
<dbReference type="Pfam" id="PF00069">
    <property type="entry name" value="Pkinase"/>
    <property type="match status" value="1"/>
</dbReference>
<feature type="compositionally biased region" description="Low complexity" evidence="4">
    <location>
        <begin position="786"/>
        <end position="795"/>
    </location>
</feature>
<dbReference type="FunFam" id="1.10.510.10:FF:000571">
    <property type="entry name" value="Maternal embryonic leucine zipper kinase"/>
    <property type="match status" value="1"/>
</dbReference>
<keyword evidence="2" id="KW-0067">ATP-binding</keyword>
<sequence length="1166" mass="127927">MAKEVDMGLRPASPQPSKRHGRDPLTFTWCKLETLATSASATTEEDNRDDSDPIESVTVTDSSSSSSSSGNANAAAFKSTSAIASSHQSDWYRFPAPTQLDAKRSTPYVDNVTRLEARLLGRDRDKDKVPAVSSTKWDFKMVGQWRVGELLGKGTSGQVRLVRSIESGVFASMKRVIHLPNDHKHAHSIHREVCIMKLAANHPHLLQLYDIYQTAEHYYILTEYTELGELFQYVQQNLLLPQYVHRYFCQLISAVAHLARFRICHRDIKLENIMMWRDEDGEVSIKLIDFGMATYQPEGELLTMSCGSPHYAAPEIMEGFAYDGIKSDTWSCGVVLYAMIARKLPFDDDDIPTLMNKVRIGHYEMPLSVQEEARDLISLCLVKDPSERITLPELLAHPFIVQPIDPPPHAAFRVFERVDPPRAAYEVNEPLVEDIVSDVAMLLGIEDTKVVERQIRLPLNTHARVFYLVFLGYRTPSLVAKEDEQQQLLKSCFDSSGPSCESAYASTASTRRSSSSPAIAFPLPPLDEKETSDALVFGPRRSVTESGNILPENFNRKGPSQAGGRPGKAVISSASDAPANREWNALLTEGFVFPKPSSTVTSGTNSPDSPKLEKQSDLGLALDLATPQTAALADDRPAIVPGVLKLSPSVSPSLRELYSRGMIRIDGVDSSSRISVETAPTSSGSATAPEALPPAADAAAASDSGPPTRQVRSKASIHQRLRSIFTAPHVRQKSTASAPSRVEKAPADPAATVQPRTRRSRPHPITIRWSVTDAVAEVDTEDERSPSSTHSAHSSLLKRSDGYTSFERALAGKPPVSPGLFTFGAILEKGASGPAGERVKGRGRSPARTKPTFEVYEDPEEPNECTATPRASAVNKQVLTPKGSIPAAEEVDAKGWRLLRKASSHVVGRVRRTVASRPTSLVISSRTEDAARTAPRRPVSQVPTVTIEFASPAEANQNAKTVPLMQDLPSDAQPSHPWRSSTSTLSEAGDRIGLRWRRSSLSIQLPSIEPRQGEGASMEHSPAFDLCTPTSISFQETTHTDGARLTDNEELSRSLQQTEMENRMLRMSLQDKDAELELLRARERSLADCLRTGNDMVRELSEERDELEDRLRRISWYSCGGDPAWLEGGKAKPGGGRSQRNASDSSPEAKWLGSARRSPFQDEASA</sequence>
<dbReference type="PROSITE" id="PS00108">
    <property type="entry name" value="PROTEIN_KINASE_ST"/>
    <property type="match status" value="1"/>
</dbReference>
<evidence type="ECO:0000256" key="4">
    <source>
        <dbReference type="SAM" id="MobiDB-lite"/>
    </source>
</evidence>
<feature type="domain" description="Protein kinase" evidence="5">
    <location>
        <begin position="145"/>
        <end position="400"/>
    </location>
</feature>
<evidence type="ECO:0000313" key="6">
    <source>
        <dbReference type="EMBL" id="KAG0663555.1"/>
    </source>
</evidence>
<dbReference type="PANTHER" id="PTHR24346">
    <property type="entry name" value="MAP/MICROTUBULE AFFINITY-REGULATING KINASE"/>
    <property type="match status" value="1"/>
</dbReference>
<dbReference type="OrthoDB" id="193931at2759"/>
<evidence type="ECO:0000256" key="1">
    <source>
        <dbReference type="ARBA" id="ARBA00022741"/>
    </source>
</evidence>
<feature type="compositionally biased region" description="Acidic residues" evidence="4">
    <location>
        <begin position="43"/>
        <end position="53"/>
    </location>
</feature>
<organism evidence="6 7">
    <name type="scientific">Rhodotorula mucilaginosa</name>
    <name type="common">Yeast</name>
    <name type="synonym">Rhodotorula rubra</name>
    <dbReference type="NCBI Taxonomy" id="5537"/>
    <lineage>
        <taxon>Eukaryota</taxon>
        <taxon>Fungi</taxon>
        <taxon>Dikarya</taxon>
        <taxon>Basidiomycota</taxon>
        <taxon>Pucciniomycotina</taxon>
        <taxon>Microbotryomycetes</taxon>
        <taxon>Sporidiobolales</taxon>
        <taxon>Sporidiobolaceae</taxon>
        <taxon>Rhodotorula</taxon>
    </lineage>
</organism>
<dbReference type="GO" id="GO:0005737">
    <property type="term" value="C:cytoplasm"/>
    <property type="evidence" value="ECO:0007669"/>
    <property type="project" value="TreeGrafter"/>
</dbReference>
<dbReference type="Gene3D" id="1.10.510.10">
    <property type="entry name" value="Transferase(Phosphotransferase) domain 1"/>
    <property type="match status" value="1"/>
</dbReference>
<dbReference type="GO" id="GO:0004674">
    <property type="term" value="F:protein serine/threonine kinase activity"/>
    <property type="evidence" value="ECO:0007669"/>
    <property type="project" value="TreeGrafter"/>
</dbReference>
<feature type="region of interest" description="Disordered" evidence="4">
    <location>
        <begin position="546"/>
        <end position="576"/>
    </location>
</feature>
<dbReference type="PROSITE" id="PS50011">
    <property type="entry name" value="PROTEIN_KINASE_DOM"/>
    <property type="match status" value="1"/>
</dbReference>
<dbReference type="EMBL" id="PUHQ01000019">
    <property type="protein sequence ID" value="KAG0663555.1"/>
    <property type="molecule type" value="Genomic_DNA"/>
</dbReference>
<reference evidence="6 7" key="1">
    <citation type="submission" date="2020-11" db="EMBL/GenBank/DDBJ databases">
        <title>Kefir isolates.</title>
        <authorList>
            <person name="Marcisauskas S."/>
            <person name="Kim Y."/>
            <person name="Blasche S."/>
        </authorList>
    </citation>
    <scope>NUCLEOTIDE SEQUENCE [LARGE SCALE GENOMIC DNA]</scope>
    <source>
        <strain evidence="6 7">KR</strain>
    </source>
</reference>
<dbReference type="PANTHER" id="PTHR24346:SF110">
    <property type="entry name" value="NON-SPECIFIC SERINE_THREONINE PROTEIN KINASE"/>
    <property type="match status" value="1"/>
</dbReference>
<dbReference type="SMART" id="SM00220">
    <property type="entry name" value="S_TKc"/>
    <property type="match status" value="1"/>
</dbReference>
<dbReference type="SUPFAM" id="SSF56112">
    <property type="entry name" value="Protein kinase-like (PK-like)"/>
    <property type="match status" value="1"/>
</dbReference>
<dbReference type="Proteomes" id="UP000777482">
    <property type="component" value="Unassembled WGS sequence"/>
</dbReference>
<feature type="compositionally biased region" description="Polar residues" evidence="4">
    <location>
        <begin position="673"/>
        <end position="684"/>
    </location>
</feature>
<keyword evidence="1" id="KW-0547">Nucleotide-binding</keyword>
<evidence type="ECO:0000313" key="7">
    <source>
        <dbReference type="Proteomes" id="UP000777482"/>
    </source>
</evidence>
<dbReference type="InterPro" id="IPR000719">
    <property type="entry name" value="Prot_kinase_dom"/>
</dbReference>
<feature type="region of interest" description="Disordered" evidence="4">
    <location>
        <begin position="597"/>
        <end position="616"/>
    </location>
</feature>
<keyword evidence="3" id="KW-0175">Coiled coil</keyword>
<name>A0A9P7B742_RHOMI</name>
<feature type="coiled-coil region" evidence="3">
    <location>
        <begin position="1048"/>
        <end position="1117"/>
    </location>
</feature>
<feature type="compositionally biased region" description="Low complexity" evidence="4">
    <location>
        <begin position="685"/>
        <end position="707"/>
    </location>
</feature>
<dbReference type="AlphaFoldDB" id="A0A9P7B742"/>
<feature type="compositionally biased region" description="Basic residues" evidence="4">
    <location>
        <begin position="711"/>
        <end position="721"/>
    </location>
</feature>
<dbReference type="GO" id="GO:0035556">
    <property type="term" value="P:intracellular signal transduction"/>
    <property type="evidence" value="ECO:0007669"/>
    <property type="project" value="TreeGrafter"/>
</dbReference>
<evidence type="ECO:0000256" key="3">
    <source>
        <dbReference type="SAM" id="Coils"/>
    </source>
</evidence>
<dbReference type="InterPro" id="IPR011009">
    <property type="entry name" value="Kinase-like_dom_sf"/>
</dbReference>
<feature type="region of interest" description="Disordered" evidence="4">
    <location>
        <begin position="1121"/>
        <end position="1166"/>
    </location>
</feature>
<gene>
    <name evidence="6" type="ORF">C6P46_002451</name>
</gene>
<feature type="region of interest" description="Disordered" evidence="4">
    <location>
        <begin position="673"/>
        <end position="798"/>
    </location>
</feature>
<dbReference type="GO" id="GO:0005524">
    <property type="term" value="F:ATP binding"/>
    <property type="evidence" value="ECO:0007669"/>
    <property type="project" value="UniProtKB-KW"/>
</dbReference>
<feature type="compositionally biased region" description="Polar residues" evidence="4">
    <location>
        <begin position="597"/>
        <end position="608"/>
    </location>
</feature>
<protein>
    <recommendedName>
        <fullName evidence="5">Protein kinase domain-containing protein</fullName>
    </recommendedName>
</protein>
<keyword evidence="7" id="KW-1185">Reference proteome</keyword>
<proteinExistence type="predicted"/>
<dbReference type="InterPro" id="IPR008271">
    <property type="entry name" value="Ser/Thr_kinase_AS"/>
</dbReference>
<feature type="region of interest" description="Disordered" evidence="4">
    <location>
        <begin position="831"/>
        <end position="851"/>
    </location>
</feature>
<evidence type="ECO:0000259" key="5">
    <source>
        <dbReference type="PROSITE" id="PS50011"/>
    </source>
</evidence>
<comment type="caution">
    <text evidence="6">The sequence shown here is derived from an EMBL/GenBank/DDBJ whole genome shotgun (WGS) entry which is preliminary data.</text>
</comment>